<name>A0A5A5RNN1_MICAE</name>
<sequence>MLPKAGKVPVNPVIFINKSLLDWKPAVLSLIGNRNESCGATNDGDSQLEKGDRRQLPEEMVCQTSKGRLSNKIKRQNPIIKIVIADIG</sequence>
<dbReference type="EMBL" id="BHVP01000178">
    <property type="protein sequence ID" value="GCA77760.1"/>
    <property type="molecule type" value="Genomic_DNA"/>
</dbReference>
<dbReference type="Proteomes" id="UP000324917">
    <property type="component" value="Unassembled WGS sequence"/>
</dbReference>
<gene>
    <name evidence="1" type="ORF">MiTe_04616</name>
</gene>
<proteinExistence type="predicted"/>
<organism evidence="1 2">
    <name type="scientific">Microcystis aeruginosa NIES-2520</name>
    <dbReference type="NCBI Taxonomy" id="2303982"/>
    <lineage>
        <taxon>Bacteria</taxon>
        <taxon>Bacillati</taxon>
        <taxon>Cyanobacteriota</taxon>
        <taxon>Cyanophyceae</taxon>
        <taxon>Oscillatoriophycideae</taxon>
        <taxon>Chroococcales</taxon>
        <taxon>Microcystaceae</taxon>
        <taxon>Microcystis</taxon>
    </lineage>
</organism>
<dbReference type="AlphaFoldDB" id="A0A5A5RNN1"/>
<accession>A0A5A5RNN1</accession>
<comment type="caution">
    <text evidence="1">The sequence shown here is derived from an EMBL/GenBank/DDBJ whole genome shotgun (WGS) entry which is preliminary data.</text>
</comment>
<evidence type="ECO:0000313" key="2">
    <source>
        <dbReference type="Proteomes" id="UP000324917"/>
    </source>
</evidence>
<protein>
    <submittedName>
        <fullName evidence="1">Uncharacterized protein</fullName>
    </submittedName>
</protein>
<reference evidence="1 2" key="1">
    <citation type="submission" date="2018-09" db="EMBL/GenBank/DDBJ databases">
        <title>Evolutionary history of phycoerythrin pigmentation in the water bloom-forming cyanobacterium Microcystis aeruginosa.</title>
        <authorList>
            <person name="Tanabe Y."/>
            <person name="Tanabe Y."/>
            <person name="Yamaguchi H."/>
        </authorList>
    </citation>
    <scope>NUCLEOTIDE SEQUENCE [LARGE SCALE GENOMIC DNA]</scope>
    <source>
        <strain evidence="1 2">NIES-2520</strain>
    </source>
</reference>
<evidence type="ECO:0000313" key="1">
    <source>
        <dbReference type="EMBL" id="GCA77760.1"/>
    </source>
</evidence>